<dbReference type="STRING" id="36847.CLNEO_11120"/>
<dbReference type="PANTHER" id="PTHR11373">
    <property type="entry name" value="DEOXYNUCLEOSIDE TRIPHOSPHATE TRIPHOSPHOHYDROLASE"/>
    <property type="match status" value="1"/>
</dbReference>
<dbReference type="Proteomes" id="UP000070539">
    <property type="component" value="Unassembled WGS sequence"/>
</dbReference>
<feature type="domain" description="HD" evidence="2">
    <location>
        <begin position="62"/>
        <end position="248"/>
    </location>
</feature>
<keyword evidence="4" id="KW-1185">Reference proteome</keyword>
<name>A0A136WH39_9FIRM</name>
<dbReference type="EC" id="3.1.5.1" evidence="3"/>
<gene>
    <name evidence="3" type="primary">dgt_2</name>
    <name evidence="3" type="ORF">CLNEO_11120</name>
</gene>
<sequence length="471" mass="54462">MEYDYKSKLCTLRMRNSTVNRSSIVDEFYSDRSRIIYSSSFRRLQQKAQVFSLEPNSSVRTRLTHSIEVSDLGRTLANKIGYKLYEAKIIEESMVPMIVAVVENACLLHDIGNPPFGHFGEAAIQEWARTYLGELADKAQVQTNDLFNLLISDFREFDGNPQGFRIISKLHCEQDEHSLNLTYATLLCGLKYSRASGEEKGAGIFKKAGYFQSEKEHVEKIYKDMGMEKHHRYPLTYIMEAADDIAYCLSDISDGIEKRIITSNDFLNEFKKIWKEEYKGIPCPVDIPESISNFSMDVSVKWSRKIINEAADNYIENHDLFYNGKAYQLIPEDGLGRVLEIIKQVSRKLLYKSDEAENIELTGYAVITGLLNHFSRLLSLKLEDFTSLINDNKAQSGNTLDLEKRLFNRLGERYVKSYIYETRKLDRTDPEFVVKEWWLRTHLIIDHINGMTDDFALDTYQMLTGIKTNVY</sequence>
<dbReference type="GO" id="GO:0006203">
    <property type="term" value="P:dGTP catabolic process"/>
    <property type="evidence" value="ECO:0007669"/>
    <property type="project" value="TreeGrafter"/>
</dbReference>
<dbReference type="SMART" id="SM00471">
    <property type="entry name" value="HDc"/>
    <property type="match status" value="1"/>
</dbReference>
<dbReference type="Pfam" id="PF01966">
    <property type="entry name" value="HD"/>
    <property type="match status" value="1"/>
</dbReference>
<evidence type="ECO:0000313" key="4">
    <source>
        <dbReference type="Proteomes" id="UP000070539"/>
    </source>
</evidence>
<dbReference type="NCBIfam" id="NF003429">
    <property type="entry name" value="PRK04926.1"/>
    <property type="match status" value="1"/>
</dbReference>
<dbReference type="AlphaFoldDB" id="A0A136WH39"/>
<dbReference type="PANTHER" id="PTHR11373:SF32">
    <property type="entry name" value="DEOXYGUANOSINETRIPHOSPHATE TRIPHOSPHOHYDROLASE"/>
    <property type="match status" value="1"/>
</dbReference>
<dbReference type="PATRIC" id="fig|36847.3.peg.1294"/>
<dbReference type="EMBL" id="LRVM01000002">
    <property type="protein sequence ID" value="KXL53886.1"/>
    <property type="molecule type" value="Genomic_DNA"/>
</dbReference>
<dbReference type="PROSITE" id="PS51831">
    <property type="entry name" value="HD"/>
    <property type="match status" value="1"/>
</dbReference>
<dbReference type="OrthoDB" id="9803619at2"/>
<accession>A0A136WH39</accession>
<reference evidence="3 4" key="1">
    <citation type="submission" date="2016-01" db="EMBL/GenBank/DDBJ databases">
        <title>Genome sequence of Clostridium neopropionicum X4, DSM-3847.</title>
        <authorList>
            <person name="Poehlein A."/>
            <person name="Beck M.H."/>
            <person name="Bengelsdorf F.R."/>
            <person name="Daniel R."/>
            <person name="Duerre P."/>
        </authorList>
    </citation>
    <scope>NUCLEOTIDE SEQUENCE [LARGE SCALE GENOMIC DNA]</scope>
    <source>
        <strain evidence="3 4">DSM-3847</strain>
    </source>
</reference>
<dbReference type="NCBIfam" id="TIGR01353">
    <property type="entry name" value="dGTP_triPase"/>
    <property type="match status" value="1"/>
</dbReference>
<dbReference type="CDD" id="cd00077">
    <property type="entry name" value="HDc"/>
    <property type="match status" value="1"/>
</dbReference>
<dbReference type="SUPFAM" id="SSF109604">
    <property type="entry name" value="HD-domain/PDEase-like"/>
    <property type="match status" value="1"/>
</dbReference>
<evidence type="ECO:0000256" key="1">
    <source>
        <dbReference type="ARBA" id="ARBA00022801"/>
    </source>
</evidence>
<dbReference type="Gene3D" id="1.10.3210.10">
    <property type="entry name" value="Hypothetical protein af1432"/>
    <property type="match status" value="2"/>
</dbReference>
<proteinExistence type="predicted"/>
<dbReference type="Gene3D" id="1.10.3410.10">
    <property type="entry name" value="putative deoxyguanosinetriphosphate triphosphohydrolase like domain"/>
    <property type="match status" value="1"/>
</dbReference>
<organism evidence="3 4">
    <name type="scientific">Anaerotignum neopropionicum</name>
    <dbReference type="NCBI Taxonomy" id="36847"/>
    <lineage>
        <taxon>Bacteria</taxon>
        <taxon>Bacillati</taxon>
        <taxon>Bacillota</taxon>
        <taxon>Clostridia</taxon>
        <taxon>Lachnospirales</taxon>
        <taxon>Anaerotignaceae</taxon>
        <taxon>Anaerotignum</taxon>
    </lineage>
</organism>
<dbReference type="GO" id="GO:0008832">
    <property type="term" value="F:dGTPase activity"/>
    <property type="evidence" value="ECO:0007669"/>
    <property type="project" value="UniProtKB-EC"/>
</dbReference>
<dbReference type="InterPro" id="IPR006261">
    <property type="entry name" value="dGTPase"/>
</dbReference>
<dbReference type="InterPro" id="IPR050135">
    <property type="entry name" value="dGTPase-like"/>
</dbReference>
<comment type="caution">
    <text evidence="3">The sequence shown here is derived from an EMBL/GenBank/DDBJ whole genome shotgun (WGS) entry which is preliminary data.</text>
</comment>
<dbReference type="InterPro" id="IPR006674">
    <property type="entry name" value="HD_domain"/>
</dbReference>
<evidence type="ECO:0000313" key="3">
    <source>
        <dbReference type="EMBL" id="KXL53886.1"/>
    </source>
</evidence>
<protein>
    <submittedName>
        <fullName evidence="3">Deoxyguanosinetriphosphate triphosphohydrolase</fullName>
        <ecNumber evidence="3">3.1.5.1</ecNumber>
    </submittedName>
</protein>
<keyword evidence="1 3" id="KW-0378">Hydrolase</keyword>
<evidence type="ECO:0000259" key="2">
    <source>
        <dbReference type="PROSITE" id="PS51831"/>
    </source>
</evidence>
<dbReference type="InterPro" id="IPR003607">
    <property type="entry name" value="HD/PDEase_dom"/>
</dbReference>
<dbReference type="RefSeq" id="WP_066085686.1">
    <property type="nucleotide sequence ID" value="NZ_LRVM01000002.1"/>
</dbReference>
<dbReference type="InterPro" id="IPR023293">
    <property type="entry name" value="dGTP_triP_hydro_central_sf"/>
</dbReference>